<comment type="caution">
    <text evidence="1">The sequence shown here is derived from an EMBL/GenBank/DDBJ whole genome shotgun (WGS) entry which is preliminary data.</text>
</comment>
<dbReference type="InterPro" id="IPR029058">
    <property type="entry name" value="AB_hydrolase_fold"/>
</dbReference>
<proteinExistence type="predicted"/>
<dbReference type="Proteomes" id="UP000674234">
    <property type="component" value="Unassembled WGS sequence"/>
</dbReference>
<dbReference type="EMBL" id="JAFCNB010000002">
    <property type="protein sequence ID" value="MBP2702938.1"/>
    <property type="molecule type" value="Genomic_DNA"/>
</dbReference>
<dbReference type="GO" id="GO:0016787">
    <property type="term" value="F:hydrolase activity"/>
    <property type="evidence" value="ECO:0007669"/>
    <property type="project" value="UniProtKB-KW"/>
</dbReference>
<dbReference type="SUPFAM" id="SSF53474">
    <property type="entry name" value="alpha/beta-Hydrolases"/>
    <property type="match status" value="1"/>
</dbReference>
<gene>
    <name evidence="1" type="ORF">JOL79_03870</name>
</gene>
<evidence type="ECO:0000313" key="2">
    <source>
        <dbReference type="Proteomes" id="UP000674234"/>
    </source>
</evidence>
<name>A0A940WE41_9ACTN</name>
<keyword evidence="2" id="KW-1185">Reference proteome</keyword>
<reference evidence="1" key="1">
    <citation type="submission" date="2021-02" db="EMBL/GenBank/DDBJ databases">
        <title>Draft genome sequence of Microbispora sp. RL4-1S isolated from rice leaves in Thailand.</title>
        <authorList>
            <person name="Muangham S."/>
            <person name="Duangmal K."/>
        </authorList>
    </citation>
    <scope>NUCLEOTIDE SEQUENCE</scope>
    <source>
        <strain evidence="1">RL4-1S</strain>
    </source>
</reference>
<protein>
    <submittedName>
        <fullName evidence="1">Alpha/beta hydrolase</fullName>
    </submittedName>
</protein>
<organism evidence="1 2">
    <name type="scientific">Microbispora oryzae</name>
    <dbReference type="NCBI Taxonomy" id="2806554"/>
    <lineage>
        <taxon>Bacteria</taxon>
        <taxon>Bacillati</taxon>
        <taxon>Actinomycetota</taxon>
        <taxon>Actinomycetes</taxon>
        <taxon>Streptosporangiales</taxon>
        <taxon>Streptosporangiaceae</taxon>
        <taxon>Microbispora</taxon>
    </lineage>
</organism>
<keyword evidence="1" id="KW-0378">Hydrolase</keyword>
<dbReference type="AlphaFoldDB" id="A0A940WE41"/>
<evidence type="ECO:0000313" key="1">
    <source>
        <dbReference type="EMBL" id="MBP2702938.1"/>
    </source>
</evidence>
<accession>A0A940WE41</accession>
<sequence length="233" mass="25265">MAEPMIVLVHSPLVGPKTWWPVAERLRARGRSVVVPSLVDTVSSPPPRYLALADTVCSAAEGGPADAMTLVVHSGAGGLVPSIVDRTALPVDAVVFVDATLPYSGQSWMDTAPAELVESLRRSAGPDGFLPPWHEWFPPEAISELLPDPRIRAELCAEIPRVPWAYLEEIAPEVAGWQDRPCGYVRLSDGYDDVTAEAGRRRWPVVRHDGHHLSAVTGPEAVTHAILTLLDRL</sequence>
<dbReference type="RefSeq" id="WP_210154259.1">
    <property type="nucleotide sequence ID" value="NZ_JAFCNB010000002.1"/>
</dbReference>
<dbReference type="Gene3D" id="3.40.50.1820">
    <property type="entry name" value="alpha/beta hydrolase"/>
    <property type="match status" value="1"/>
</dbReference>